<dbReference type="Proteomes" id="UP000601223">
    <property type="component" value="Unassembled WGS sequence"/>
</dbReference>
<evidence type="ECO:0000313" key="2">
    <source>
        <dbReference type="Proteomes" id="UP000601223"/>
    </source>
</evidence>
<keyword evidence="2" id="KW-1185">Reference proteome</keyword>
<accession>A0A8J3JB69</accession>
<dbReference type="EMBL" id="BONF01000011">
    <property type="protein sequence ID" value="GIF81021.1"/>
    <property type="molecule type" value="Genomic_DNA"/>
</dbReference>
<gene>
    <name evidence="1" type="ORF">Cba03nite_23700</name>
</gene>
<reference evidence="1 2" key="1">
    <citation type="submission" date="2021-01" db="EMBL/GenBank/DDBJ databases">
        <title>Whole genome shotgun sequence of Catellatospora bangladeshensis NBRC 107357.</title>
        <authorList>
            <person name="Komaki H."/>
            <person name="Tamura T."/>
        </authorList>
    </citation>
    <scope>NUCLEOTIDE SEQUENCE [LARGE SCALE GENOMIC DNA]</scope>
    <source>
        <strain evidence="1 2">NBRC 107357</strain>
    </source>
</reference>
<name>A0A8J3JB69_9ACTN</name>
<proteinExistence type="predicted"/>
<comment type="caution">
    <text evidence="1">The sequence shown here is derived from an EMBL/GenBank/DDBJ whole genome shotgun (WGS) entry which is preliminary data.</text>
</comment>
<sequence>MQAPAGLAGVALGTAVLVAERLRRIGRGGRADEEVQDLLTSGVEPAPADARSPMAVAVGLTQHAVDLTQQGVGLALRTGAQVAEATREQARKLADTTRAKLPATSPIDTARDTVTAAGVRGRDTLIASRSAALVALRSTVDDGLGWIEKSVVPRMVDDLMPYLIDSVVPRLVEGAIPEIRNKVIPVVIGDLTRDPRLQELITEQSRGVLANATDELRETSATADDKIETSFRRMFHLHHTNGER</sequence>
<organism evidence="1 2">
    <name type="scientific">Catellatospora bangladeshensis</name>
    <dbReference type="NCBI Taxonomy" id="310355"/>
    <lineage>
        <taxon>Bacteria</taxon>
        <taxon>Bacillati</taxon>
        <taxon>Actinomycetota</taxon>
        <taxon>Actinomycetes</taxon>
        <taxon>Micromonosporales</taxon>
        <taxon>Micromonosporaceae</taxon>
        <taxon>Catellatospora</taxon>
    </lineage>
</organism>
<evidence type="ECO:0000313" key="1">
    <source>
        <dbReference type="EMBL" id="GIF81021.1"/>
    </source>
</evidence>
<protein>
    <submittedName>
        <fullName evidence="1">Uncharacterized protein</fullName>
    </submittedName>
</protein>
<dbReference type="AlphaFoldDB" id="A0A8J3JB69"/>